<dbReference type="OrthoDB" id="9784774at2"/>
<proteinExistence type="predicted"/>
<organism evidence="5 6">
    <name type="scientific">Ectothiorhodospira marina</name>
    <dbReference type="NCBI Taxonomy" id="1396821"/>
    <lineage>
        <taxon>Bacteria</taxon>
        <taxon>Pseudomonadati</taxon>
        <taxon>Pseudomonadota</taxon>
        <taxon>Gammaproteobacteria</taxon>
        <taxon>Chromatiales</taxon>
        <taxon>Ectothiorhodospiraceae</taxon>
        <taxon>Ectothiorhodospira</taxon>
    </lineage>
</organism>
<sequence>MTDCIFCKIAQGSIPADKVYEDEQVVAFRDLNPQAPVHVLLIPRKHIATLNDITDEDSALIGRLQWVATHLARQEGIAEDGYRTVMNCNADGGQSVYHLHMHLLGGRQMEWPPG</sequence>
<dbReference type="CDD" id="cd01276">
    <property type="entry name" value="PKCI_related"/>
    <property type="match status" value="1"/>
</dbReference>
<evidence type="ECO:0000313" key="6">
    <source>
        <dbReference type="Proteomes" id="UP000199256"/>
    </source>
</evidence>
<dbReference type="PROSITE" id="PS00892">
    <property type="entry name" value="HIT_1"/>
    <property type="match status" value="1"/>
</dbReference>
<dbReference type="InterPro" id="IPR001310">
    <property type="entry name" value="Histidine_triad_HIT"/>
</dbReference>
<accession>A0A1H7KKI5</accession>
<dbReference type="EMBL" id="FOAA01000006">
    <property type="protein sequence ID" value="SEK87020.1"/>
    <property type="molecule type" value="Genomic_DNA"/>
</dbReference>
<dbReference type="Gene3D" id="3.30.428.10">
    <property type="entry name" value="HIT-like"/>
    <property type="match status" value="1"/>
</dbReference>
<dbReference type="GO" id="GO:0003824">
    <property type="term" value="F:catalytic activity"/>
    <property type="evidence" value="ECO:0007669"/>
    <property type="project" value="InterPro"/>
</dbReference>
<dbReference type="InterPro" id="IPR011146">
    <property type="entry name" value="HIT-like"/>
</dbReference>
<keyword evidence="6" id="KW-1185">Reference proteome</keyword>
<dbReference type="InterPro" id="IPR036265">
    <property type="entry name" value="HIT-like_sf"/>
</dbReference>
<evidence type="ECO:0000313" key="5">
    <source>
        <dbReference type="EMBL" id="SEK87020.1"/>
    </source>
</evidence>
<feature type="domain" description="HIT" evidence="4">
    <location>
        <begin position="5"/>
        <end position="114"/>
    </location>
</feature>
<dbReference type="AlphaFoldDB" id="A0A1H7KKI5"/>
<dbReference type="Proteomes" id="UP000199256">
    <property type="component" value="Unassembled WGS sequence"/>
</dbReference>
<dbReference type="Pfam" id="PF01230">
    <property type="entry name" value="HIT"/>
    <property type="match status" value="1"/>
</dbReference>
<dbReference type="PRINTS" id="PR00332">
    <property type="entry name" value="HISTRIAD"/>
</dbReference>
<protein>
    <submittedName>
        <fullName evidence="5">Histidine triad (HIT) family protein</fullName>
    </submittedName>
</protein>
<evidence type="ECO:0000256" key="2">
    <source>
        <dbReference type="PIRSR" id="PIRSR601310-3"/>
    </source>
</evidence>
<dbReference type="RefSeq" id="WP_090252631.1">
    <property type="nucleotide sequence ID" value="NZ_FOAA01000006.1"/>
</dbReference>
<evidence type="ECO:0000256" key="1">
    <source>
        <dbReference type="PIRSR" id="PIRSR601310-1"/>
    </source>
</evidence>
<name>A0A1H7KKI5_9GAMM</name>
<feature type="active site" description="Tele-AMP-histidine intermediate" evidence="1">
    <location>
        <position position="100"/>
    </location>
</feature>
<evidence type="ECO:0000256" key="3">
    <source>
        <dbReference type="PROSITE-ProRule" id="PRU00464"/>
    </source>
</evidence>
<gene>
    <name evidence="5" type="ORF">SAMN05444515_10629</name>
</gene>
<dbReference type="PANTHER" id="PTHR23089">
    <property type="entry name" value="HISTIDINE TRIAD HIT PROTEIN"/>
    <property type="match status" value="1"/>
</dbReference>
<dbReference type="InterPro" id="IPR019808">
    <property type="entry name" value="Histidine_triad_CS"/>
</dbReference>
<evidence type="ECO:0000259" key="4">
    <source>
        <dbReference type="PROSITE" id="PS51084"/>
    </source>
</evidence>
<dbReference type="SUPFAM" id="SSF54197">
    <property type="entry name" value="HIT-like"/>
    <property type="match status" value="1"/>
</dbReference>
<feature type="short sequence motif" description="Histidine triad motif" evidence="2 3">
    <location>
        <begin position="98"/>
        <end position="102"/>
    </location>
</feature>
<dbReference type="PROSITE" id="PS51084">
    <property type="entry name" value="HIT_2"/>
    <property type="match status" value="1"/>
</dbReference>
<reference evidence="6" key="1">
    <citation type="submission" date="2016-10" db="EMBL/GenBank/DDBJ databases">
        <authorList>
            <person name="Varghese N."/>
            <person name="Submissions S."/>
        </authorList>
    </citation>
    <scope>NUCLEOTIDE SEQUENCE [LARGE SCALE GENOMIC DNA]</scope>
    <source>
        <strain evidence="6">DSM 241</strain>
    </source>
</reference>
<dbReference type="STRING" id="1396821.SAMN05444515_10629"/>